<feature type="compositionally biased region" description="Basic and acidic residues" evidence="1">
    <location>
        <begin position="52"/>
        <end position="66"/>
    </location>
</feature>
<dbReference type="EMBL" id="BAABRI010000010">
    <property type="protein sequence ID" value="GAA5482804.1"/>
    <property type="molecule type" value="Genomic_DNA"/>
</dbReference>
<evidence type="ECO:0000313" key="3">
    <source>
        <dbReference type="Proteomes" id="UP001476282"/>
    </source>
</evidence>
<accession>A0ABP9US28</accession>
<comment type="caution">
    <text evidence="2">The sequence shown here is derived from an EMBL/GenBank/DDBJ whole genome shotgun (WGS) entry which is preliminary data.</text>
</comment>
<sequence length="96" mass="10034">MKGIESLVSGTPSADRMLRVELTVMPPAGGAVAQELENAATVASARAPGTDRLSRHHGESVAEKQEFMGGRGVGGVDRESMGRVAALRDRVPYAMA</sequence>
<protein>
    <submittedName>
        <fullName evidence="2">Uncharacterized protein</fullName>
    </submittedName>
</protein>
<reference evidence="2 3" key="1">
    <citation type="submission" date="2024-02" db="EMBL/GenBank/DDBJ databases">
        <title>Haloferula sargassicola NBRC 104335.</title>
        <authorList>
            <person name="Ichikawa N."/>
            <person name="Katano-Makiyama Y."/>
            <person name="Hidaka K."/>
        </authorList>
    </citation>
    <scope>NUCLEOTIDE SEQUENCE [LARGE SCALE GENOMIC DNA]</scope>
    <source>
        <strain evidence="2 3">NBRC 104335</strain>
    </source>
</reference>
<name>A0ABP9US28_9BACT</name>
<evidence type="ECO:0000256" key="1">
    <source>
        <dbReference type="SAM" id="MobiDB-lite"/>
    </source>
</evidence>
<feature type="region of interest" description="Disordered" evidence="1">
    <location>
        <begin position="47"/>
        <end position="75"/>
    </location>
</feature>
<proteinExistence type="predicted"/>
<gene>
    <name evidence="2" type="ORF">Hsar01_02028</name>
</gene>
<organism evidence="2 3">
    <name type="scientific">Haloferula sargassicola</name>
    <dbReference type="NCBI Taxonomy" id="490096"/>
    <lineage>
        <taxon>Bacteria</taxon>
        <taxon>Pseudomonadati</taxon>
        <taxon>Verrucomicrobiota</taxon>
        <taxon>Verrucomicrobiia</taxon>
        <taxon>Verrucomicrobiales</taxon>
        <taxon>Verrucomicrobiaceae</taxon>
        <taxon>Haloferula</taxon>
    </lineage>
</organism>
<dbReference type="Proteomes" id="UP001476282">
    <property type="component" value="Unassembled WGS sequence"/>
</dbReference>
<keyword evidence="3" id="KW-1185">Reference proteome</keyword>
<evidence type="ECO:0000313" key="2">
    <source>
        <dbReference type="EMBL" id="GAA5482804.1"/>
    </source>
</evidence>